<dbReference type="PROSITE" id="PS50943">
    <property type="entry name" value="HTH_CROC1"/>
    <property type="match status" value="1"/>
</dbReference>
<reference evidence="3 4" key="1">
    <citation type="journal article" date="2019" name="Int. J. Syst. Evol. Microbiol.">
        <title>The Global Catalogue of Microorganisms (GCM) 10K type strain sequencing project: providing services to taxonomists for standard genome sequencing and annotation.</title>
        <authorList>
            <consortium name="The Broad Institute Genomics Platform"/>
            <consortium name="The Broad Institute Genome Sequencing Center for Infectious Disease"/>
            <person name="Wu L."/>
            <person name="Ma J."/>
        </authorList>
    </citation>
    <scope>NUCLEOTIDE SEQUENCE [LARGE SCALE GENOMIC DNA]</scope>
    <source>
        <strain evidence="3 4">JCM 16014</strain>
    </source>
</reference>
<dbReference type="RefSeq" id="WP_344668870.1">
    <property type="nucleotide sequence ID" value="NZ_BAAAQN010000041.1"/>
</dbReference>
<protein>
    <submittedName>
        <fullName evidence="3">Helix-turn-helix domain-containing protein</fullName>
    </submittedName>
</protein>
<dbReference type="Gene3D" id="1.10.260.40">
    <property type="entry name" value="lambda repressor-like DNA-binding domains"/>
    <property type="match status" value="1"/>
</dbReference>
<dbReference type="EMBL" id="BAAAQN010000041">
    <property type="protein sequence ID" value="GAA2046337.1"/>
    <property type="molecule type" value="Genomic_DNA"/>
</dbReference>
<evidence type="ECO:0000259" key="2">
    <source>
        <dbReference type="PROSITE" id="PS50943"/>
    </source>
</evidence>
<feature type="domain" description="HTH cro/C1-type" evidence="2">
    <location>
        <begin position="75"/>
        <end position="110"/>
    </location>
</feature>
<keyword evidence="4" id="KW-1185">Reference proteome</keyword>
<dbReference type="InterPro" id="IPR001387">
    <property type="entry name" value="Cro/C1-type_HTH"/>
</dbReference>
<feature type="compositionally biased region" description="Basic and acidic residues" evidence="1">
    <location>
        <begin position="20"/>
        <end position="29"/>
    </location>
</feature>
<proteinExistence type="predicted"/>
<gene>
    <name evidence="3" type="ORF">GCM10009839_58290</name>
</gene>
<sequence length="173" mass="18731">MSTSGGTPAKGSTEVAPNERSTKPKGEKKVTFLTQRLDHLFETVHPKGRGPFSYQEVADAILEVVGADPDGKAPISPSYIWQLRSGMKENPTRRHIALLAAFFDVSPLYFFEDTHQLGVEQIELDRILQDPKVHALSRAAAGLSDASLDAVLTLVQSLHGIESGAHQKTSAAD</sequence>
<name>A0ABN2V1L2_9ACTN</name>
<evidence type="ECO:0000313" key="3">
    <source>
        <dbReference type="EMBL" id="GAA2046337.1"/>
    </source>
</evidence>
<evidence type="ECO:0000313" key="4">
    <source>
        <dbReference type="Proteomes" id="UP001500751"/>
    </source>
</evidence>
<evidence type="ECO:0000256" key="1">
    <source>
        <dbReference type="SAM" id="MobiDB-lite"/>
    </source>
</evidence>
<feature type="region of interest" description="Disordered" evidence="1">
    <location>
        <begin position="1"/>
        <end position="29"/>
    </location>
</feature>
<organism evidence="3 4">
    <name type="scientific">Catenulispora yoronensis</name>
    <dbReference type="NCBI Taxonomy" id="450799"/>
    <lineage>
        <taxon>Bacteria</taxon>
        <taxon>Bacillati</taxon>
        <taxon>Actinomycetota</taxon>
        <taxon>Actinomycetes</taxon>
        <taxon>Catenulisporales</taxon>
        <taxon>Catenulisporaceae</taxon>
        <taxon>Catenulispora</taxon>
    </lineage>
</organism>
<accession>A0ABN2V1L2</accession>
<comment type="caution">
    <text evidence="3">The sequence shown here is derived from an EMBL/GenBank/DDBJ whole genome shotgun (WGS) entry which is preliminary data.</text>
</comment>
<dbReference type="Proteomes" id="UP001500751">
    <property type="component" value="Unassembled WGS sequence"/>
</dbReference>
<dbReference type="InterPro" id="IPR010982">
    <property type="entry name" value="Lambda_DNA-bd_dom_sf"/>
</dbReference>